<feature type="non-terminal residue" evidence="3">
    <location>
        <position position="308"/>
    </location>
</feature>
<dbReference type="Proteomes" id="UP000036334">
    <property type="component" value="Unassembled WGS sequence"/>
</dbReference>
<dbReference type="PANTHER" id="PTHR46766">
    <property type="entry name" value="GLUTAMINE-RICH PROTEIN 2"/>
    <property type="match status" value="1"/>
</dbReference>
<name>A0A0I9Y5Y5_9MYCO</name>
<dbReference type="GO" id="GO:0052572">
    <property type="term" value="P:response to host immune response"/>
    <property type="evidence" value="ECO:0007669"/>
    <property type="project" value="TreeGrafter"/>
</dbReference>
<dbReference type="EMBL" id="LDPR01000018">
    <property type="protein sequence ID" value="KLO35067.1"/>
    <property type="molecule type" value="Genomic_DNA"/>
</dbReference>
<dbReference type="Pfam" id="PF00823">
    <property type="entry name" value="PPE"/>
    <property type="match status" value="1"/>
</dbReference>
<dbReference type="AlphaFoldDB" id="A0A0I9Y5Y5"/>
<accession>A0A0I9Y5Y5</accession>
<proteinExistence type="inferred from homology"/>
<gene>
    <name evidence="3" type="ORF">ABH38_16905</name>
</gene>
<evidence type="ECO:0000256" key="1">
    <source>
        <dbReference type="ARBA" id="ARBA00010652"/>
    </source>
</evidence>
<protein>
    <submittedName>
        <fullName evidence="3">PPE family protein</fullName>
    </submittedName>
</protein>
<organism evidence="3 4">
    <name type="scientific">Mycobacterium haemophilum</name>
    <dbReference type="NCBI Taxonomy" id="29311"/>
    <lineage>
        <taxon>Bacteria</taxon>
        <taxon>Bacillati</taxon>
        <taxon>Actinomycetota</taxon>
        <taxon>Actinomycetes</taxon>
        <taxon>Mycobacteriales</taxon>
        <taxon>Mycobacteriaceae</taxon>
        <taxon>Mycobacterium</taxon>
    </lineage>
</organism>
<feature type="domain" description="PPE" evidence="2">
    <location>
        <begin position="4"/>
        <end position="166"/>
    </location>
</feature>
<dbReference type="InterPro" id="IPR000030">
    <property type="entry name" value="PPE_dom"/>
</dbReference>
<dbReference type="FunFam" id="1.20.1260.20:FF:000001">
    <property type="entry name" value="PPE family protein PPE41"/>
    <property type="match status" value="1"/>
</dbReference>
<evidence type="ECO:0000259" key="2">
    <source>
        <dbReference type="Pfam" id="PF00823"/>
    </source>
</evidence>
<evidence type="ECO:0000313" key="3">
    <source>
        <dbReference type="EMBL" id="KLO35067.1"/>
    </source>
</evidence>
<keyword evidence="4" id="KW-1185">Reference proteome</keyword>
<reference evidence="3 4" key="1">
    <citation type="submission" date="2015-05" db="EMBL/GenBank/DDBJ databases">
        <title>Genome sequence of Mycobacterium haemophilum.</title>
        <authorList>
            <person name="Greninger A.L."/>
            <person name="Cunningham G."/>
            <person name="Miller S."/>
        </authorList>
    </citation>
    <scope>NUCLEOTIDE SEQUENCE [LARGE SCALE GENOMIC DNA]</scope>
    <source>
        <strain evidence="4">UC1</strain>
    </source>
</reference>
<sequence length="308" mass="31020">MAIDFGALPPEVNSGRMYSGVGSAPMMAAASAWNALAAELNSVAMGYEQVVTALSSEEWLGPASASMAEAVTPYLAWINATAAQAEQAAMQARAAAAAFEAAFASVVPPPLIAANRAEVAQLLSSNVLGQNTGAIAALEAQYGQMWAQDAAAMYSYAGSSATASAVTPFTAAPQITSPAAQDVQMAAASAATGTSAGTAQQTLNSLLTQITSTLSSLAAPITQPIQTELGSLGSSTSPLSPLWQILFGTTTFPSSLEAFLTAYTPYASFFYNTEGLPYFSVGMANNFVQTAKTVGLIGGAAPAAGAGG</sequence>
<comment type="similarity">
    <text evidence="1">Belongs to the mycobacterial PPE family.</text>
</comment>
<dbReference type="InterPro" id="IPR038332">
    <property type="entry name" value="PPE_sf"/>
</dbReference>
<dbReference type="Gene3D" id="1.20.1260.20">
    <property type="entry name" value="PPE superfamily"/>
    <property type="match status" value="1"/>
</dbReference>
<dbReference type="SUPFAM" id="SSF140459">
    <property type="entry name" value="PE/PPE dimer-like"/>
    <property type="match status" value="1"/>
</dbReference>
<dbReference type="PANTHER" id="PTHR46766:SF1">
    <property type="entry name" value="GLUTAMINE-RICH PROTEIN 2"/>
    <property type="match status" value="1"/>
</dbReference>
<comment type="caution">
    <text evidence="3">The sequence shown here is derived from an EMBL/GenBank/DDBJ whole genome shotgun (WGS) entry which is preliminary data.</text>
</comment>
<evidence type="ECO:0000313" key="4">
    <source>
        <dbReference type="Proteomes" id="UP000036334"/>
    </source>
</evidence>